<evidence type="ECO:0000256" key="1">
    <source>
        <dbReference type="SAM" id="Coils"/>
    </source>
</evidence>
<evidence type="ECO:0000313" key="4">
    <source>
        <dbReference type="Proteomes" id="UP000197215"/>
    </source>
</evidence>
<reference evidence="3 4" key="1">
    <citation type="submission" date="2017-06" db="EMBL/GenBank/DDBJ databases">
        <authorList>
            <person name="Kim H.J."/>
            <person name="Triplett B.A."/>
        </authorList>
    </citation>
    <scope>NUCLEOTIDE SEQUENCE [LARGE SCALE GENOMIC DNA]</scope>
    <source>
        <strain evidence="3 4">MWH-VicM1</strain>
    </source>
</reference>
<dbReference type="EMBL" id="FYEX01000001">
    <property type="protein sequence ID" value="SNC60039.1"/>
    <property type="molecule type" value="Genomic_DNA"/>
</dbReference>
<evidence type="ECO:0000313" key="3">
    <source>
        <dbReference type="EMBL" id="SNC60039.1"/>
    </source>
</evidence>
<proteinExistence type="predicted"/>
<evidence type="ECO:0000256" key="2">
    <source>
        <dbReference type="SAM" id="Phobius"/>
    </source>
</evidence>
<dbReference type="AlphaFoldDB" id="A0A212T202"/>
<keyword evidence="1" id="KW-0175">Coiled coil</keyword>
<keyword evidence="4" id="KW-1185">Reference proteome</keyword>
<dbReference type="Gene3D" id="1.20.5.340">
    <property type="match status" value="1"/>
</dbReference>
<organism evidence="3 4">
    <name type="scientific">Polynucleobacter victoriensis</name>
    <dbReference type="NCBI Taxonomy" id="2049319"/>
    <lineage>
        <taxon>Bacteria</taxon>
        <taxon>Pseudomonadati</taxon>
        <taxon>Pseudomonadota</taxon>
        <taxon>Betaproteobacteria</taxon>
        <taxon>Burkholderiales</taxon>
        <taxon>Burkholderiaceae</taxon>
        <taxon>Polynucleobacter</taxon>
    </lineage>
</organism>
<accession>A0A212T202</accession>
<keyword evidence="2" id="KW-1133">Transmembrane helix</keyword>
<keyword evidence="2" id="KW-0472">Membrane</keyword>
<protein>
    <submittedName>
        <fullName evidence="3">Testis-specific protein 35</fullName>
    </submittedName>
</protein>
<feature type="coiled-coil region" evidence="1">
    <location>
        <begin position="41"/>
        <end position="100"/>
    </location>
</feature>
<sequence>MIDTLTLKETFESNGFSATQASSLSHAMHELAKDKAHLATKEELHLVRNELKNDIKEVREEIKDVRGEIKDLRNQMTNLWDCLKDLRKEMTKDMENLENRLLHKLTYRTMLSQLSIGTILVTLMIYFHQQ</sequence>
<keyword evidence="2" id="KW-0812">Transmembrane</keyword>
<feature type="transmembrane region" description="Helical" evidence="2">
    <location>
        <begin position="110"/>
        <end position="128"/>
    </location>
</feature>
<dbReference type="Proteomes" id="UP000197215">
    <property type="component" value="Unassembled WGS sequence"/>
</dbReference>
<gene>
    <name evidence="3" type="ORF">SAMN06295916_0193</name>
</gene>
<name>A0A212T202_9BURK</name>